<evidence type="ECO:0000313" key="2">
    <source>
        <dbReference type="Proteomes" id="UP001215598"/>
    </source>
</evidence>
<accession>A0AAD7HQV2</accession>
<name>A0AAD7HQV2_9AGAR</name>
<organism evidence="1 2">
    <name type="scientific">Mycena metata</name>
    <dbReference type="NCBI Taxonomy" id="1033252"/>
    <lineage>
        <taxon>Eukaryota</taxon>
        <taxon>Fungi</taxon>
        <taxon>Dikarya</taxon>
        <taxon>Basidiomycota</taxon>
        <taxon>Agaricomycotina</taxon>
        <taxon>Agaricomycetes</taxon>
        <taxon>Agaricomycetidae</taxon>
        <taxon>Agaricales</taxon>
        <taxon>Marasmiineae</taxon>
        <taxon>Mycenaceae</taxon>
        <taxon>Mycena</taxon>
    </lineage>
</organism>
<gene>
    <name evidence="1" type="ORF">B0H16DRAFT_1471547</name>
</gene>
<evidence type="ECO:0000313" key="1">
    <source>
        <dbReference type="EMBL" id="KAJ7726121.1"/>
    </source>
</evidence>
<protein>
    <submittedName>
        <fullName evidence="1">Uncharacterized protein</fullName>
    </submittedName>
</protein>
<keyword evidence="2" id="KW-1185">Reference proteome</keyword>
<dbReference type="AlphaFoldDB" id="A0AAD7HQV2"/>
<proteinExistence type="predicted"/>
<dbReference type="EMBL" id="JARKIB010000189">
    <property type="protein sequence ID" value="KAJ7726121.1"/>
    <property type="molecule type" value="Genomic_DNA"/>
</dbReference>
<sequence>MSLYHQSDARLTVICAALYMSELAYGVDFTFGDETCAEDGSFISRCLDLSGRTLFARIIGRVHQVKLVKDGNVQGRLMCTRDSGSYCARCNRRHRGTDSFIGALKELPSGPVFAPHLIAGLVVLSFIWIDHFARLFKSTYAKFNTIYSRDLLDTLEPALAHDTPAIGSLFDCVVKLSIIDYPRGGRYSYRENPELRQRP</sequence>
<dbReference type="Proteomes" id="UP001215598">
    <property type="component" value="Unassembled WGS sequence"/>
</dbReference>
<reference evidence="1" key="1">
    <citation type="submission" date="2023-03" db="EMBL/GenBank/DDBJ databases">
        <title>Massive genome expansion in bonnet fungi (Mycena s.s.) driven by repeated elements and novel gene families across ecological guilds.</title>
        <authorList>
            <consortium name="Lawrence Berkeley National Laboratory"/>
            <person name="Harder C.B."/>
            <person name="Miyauchi S."/>
            <person name="Viragh M."/>
            <person name="Kuo A."/>
            <person name="Thoen E."/>
            <person name="Andreopoulos B."/>
            <person name="Lu D."/>
            <person name="Skrede I."/>
            <person name="Drula E."/>
            <person name="Henrissat B."/>
            <person name="Morin E."/>
            <person name="Kohler A."/>
            <person name="Barry K."/>
            <person name="LaButti K."/>
            <person name="Morin E."/>
            <person name="Salamov A."/>
            <person name="Lipzen A."/>
            <person name="Mereny Z."/>
            <person name="Hegedus B."/>
            <person name="Baldrian P."/>
            <person name="Stursova M."/>
            <person name="Weitz H."/>
            <person name="Taylor A."/>
            <person name="Grigoriev I.V."/>
            <person name="Nagy L.G."/>
            <person name="Martin F."/>
            <person name="Kauserud H."/>
        </authorList>
    </citation>
    <scope>NUCLEOTIDE SEQUENCE</scope>
    <source>
        <strain evidence="1">CBHHK182m</strain>
    </source>
</reference>
<comment type="caution">
    <text evidence="1">The sequence shown here is derived from an EMBL/GenBank/DDBJ whole genome shotgun (WGS) entry which is preliminary data.</text>
</comment>